<evidence type="ECO:0000313" key="1">
    <source>
        <dbReference type="EMBL" id="BEH01744.1"/>
    </source>
</evidence>
<dbReference type="EMBL" id="AP028056">
    <property type="protein sequence ID" value="BEH01744.1"/>
    <property type="molecule type" value="Genomic_DNA"/>
</dbReference>
<name>A0AAN0KDA0_9ACTN</name>
<organism evidence="1 2">
    <name type="scientific">Brooklawnia propionicigenes</name>
    <dbReference type="NCBI Taxonomy" id="3041175"/>
    <lineage>
        <taxon>Bacteria</taxon>
        <taxon>Bacillati</taxon>
        <taxon>Actinomycetota</taxon>
        <taxon>Actinomycetes</taxon>
        <taxon>Propionibacteriales</taxon>
        <taxon>Propionibacteriaceae</taxon>
        <taxon>Brooklawnia</taxon>
    </lineage>
</organism>
<dbReference type="KEGG" id="broo:brsh051_10250"/>
<dbReference type="AlphaFoldDB" id="A0AAN0KDA0"/>
<dbReference type="Proteomes" id="UP001431656">
    <property type="component" value="Chromosome"/>
</dbReference>
<proteinExistence type="predicted"/>
<gene>
    <name evidence="1" type="ORF">brsh051_10250</name>
</gene>
<reference evidence="1" key="1">
    <citation type="journal article" date="2024" name="Int. J. Syst. Evol. Microbiol.">
        <title>Brooklawnia propionicigenes sp. nov., a facultatively anaerobic, propionate-producing bacterium isolated from a methanogenic reactor treating waste from cattle farms.</title>
        <authorList>
            <person name="Akita Y."/>
            <person name="Ueki A."/>
            <person name="Tonouchi A."/>
            <person name="Sugawara Y."/>
            <person name="Honma S."/>
            <person name="Kaku N."/>
            <person name="Ueki K."/>
        </authorList>
    </citation>
    <scope>NUCLEOTIDE SEQUENCE</scope>
    <source>
        <strain evidence="1">SH051</strain>
    </source>
</reference>
<evidence type="ECO:0000313" key="2">
    <source>
        <dbReference type="Proteomes" id="UP001431656"/>
    </source>
</evidence>
<dbReference type="RefSeq" id="WP_286268073.1">
    <property type="nucleotide sequence ID" value="NZ_AP028056.1"/>
</dbReference>
<sequence>MTAHSVAELREAWRAIEAGEFAPGPRSTPAAPGAATVWTPVPSERVVAVVGCAGGVGTSTLALALATAAAAPARVVECCSPLASGFSAAANAELGTEGPWRRGSRGDVLLERPTGTDAIVPVPTRSAVEWTFVDTNWTTVSGPGAGWLGSVLRTLDDVVLVTNGTVPGVRRLESCAELLGRDALGVVVGPTTKRWPRPVKVAAAGIPARVHIADFPLDSRLQVTGLTPDPLPASLLKAAQNVLALLRKEPT</sequence>
<protein>
    <submittedName>
        <fullName evidence="1">Uncharacterized protein</fullName>
    </submittedName>
</protein>
<keyword evidence="2" id="KW-1185">Reference proteome</keyword>
<accession>A0AAN0KDA0</accession>